<protein>
    <recommendedName>
        <fullName evidence="4">Apple domain-containing protein</fullName>
    </recommendedName>
</protein>
<accession>A0AAN6XW62</accession>
<dbReference type="AlphaFoldDB" id="A0AAN6XW62"/>
<feature type="chain" id="PRO_5042907346" description="Apple domain-containing protein" evidence="1">
    <location>
        <begin position="19"/>
        <end position="402"/>
    </location>
</feature>
<evidence type="ECO:0000256" key="1">
    <source>
        <dbReference type="SAM" id="SignalP"/>
    </source>
</evidence>
<proteinExistence type="predicted"/>
<dbReference type="Proteomes" id="UP001301769">
    <property type="component" value="Unassembled WGS sequence"/>
</dbReference>
<keyword evidence="3" id="KW-1185">Reference proteome</keyword>
<comment type="caution">
    <text evidence="2">The sequence shown here is derived from an EMBL/GenBank/DDBJ whole genome shotgun (WGS) entry which is preliminary data.</text>
</comment>
<feature type="signal peptide" evidence="1">
    <location>
        <begin position="1"/>
        <end position="18"/>
    </location>
</feature>
<dbReference type="EMBL" id="MU858276">
    <property type="protein sequence ID" value="KAK4207748.1"/>
    <property type="molecule type" value="Genomic_DNA"/>
</dbReference>
<sequence>MLPPILATSLAVLSVTHALNQPSPITWYSTTIISEDFSSSRTIKYGNTAVTPVPTSTAPIFLSTSYLSEPTVSRDINRTTWTTVTVIEPSGTSIAMVYTTPLAPPTVTQDVTTTDIWISPVVATITLPAVTPNCNNAAVPSNVSTVTKYTGKYQPIPGQPTTTKTVWPTAVTTYFMVTPSYRVYAYTGSTVTFTSTFTYTAFRSTITSTATYAAAGPWGLRYTVTKYRSTATATRSDYQLAYVTPTASCISEPENKTVTVVTITRAAQCAPTNLISERDNHGVAIRLLPDWSFPIGFPNTLIGIPDVDASACCQLCVDNQGCAASEWTTGWNSACRLYYYNNPAGKSNETCGQEAGVELEYYGDSYALPGQASFVQVGCGRLKYLGLRNPFCSDCVVVDDGE</sequence>
<gene>
    <name evidence="2" type="ORF">QBC37DRAFT_454727</name>
</gene>
<name>A0AAN6XW62_9PEZI</name>
<keyword evidence="1" id="KW-0732">Signal</keyword>
<evidence type="ECO:0000313" key="2">
    <source>
        <dbReference type="EMBL" id="KAK4207748.1"/>
    </source>
</evidence>
<reference evidence="2" key="2">
    <citation type="submission" date="2023-05" db="EMBL/GenBank/DDBJ databases">
        <authorList>
            <consortium name="Lawrence Berkeley National Laboratory"/>
            <person name="Steindorff A."/>
            <person name="Hensen N."/>
            <person name="Bonometti L."/>
            <person name="Westerberg I."/>
            <person name="Brannstrom I.O."/>
            <person name="Guillou S."/>
            <person name="Cros-Aarteil S."/>
            <person name="Calhoun S."/>
            <person name="Haridas S."/>
            <person name="Kuo A."/>
            <person name="Mondo S."/>
            <person name="Pangilinan J."/>
            <person name="Riley R."/>
            <person name="Labutti K."/>
            <person name="Andreopoulos B."/>
            <person name="Lipzen A."/>
            <person name="Chen C."/>
            <person name="Yanf M."/>
            <person name="Daum C."/>
            <person name="Ng V."/>
            <person name="Clum A."/>
            <person name="Ohm R."/>
            <person name="Martin F."/>
            <person name="Silar P."/>
            <person name="Natvig D."/>
            <person name="Lalanne C."/>
            <person name="Gautier V."/>
            <person name="Ament-Velasquez S.L."/>
            <person name="Kruys A."/>
            <person name="Hutchinson M.I."/>
            <person name="Powell A.J."/>
            <person name="Barry K."/>
            <person name="Miller A.N."/>
            <person name="Grigoriev I.V."/>
            <person name="Debuchy R."/>
            <person name="Gladieux P."/>
            <person name="Thoren M.H."/>
            <person name="Johannesson H."/>
        </authorList>
    </citation>
    <scope>NUCLEOTIDE SEQUENCE</scope>
    <source>
        <strain evidence="2">PSN293</strain>
    </source>
</reference>
<reference evidence="2" key="1">
    <citation type="journal article" date="2023" name="Mol. Phylogenet. Evol.">
        <title>Genome-scale phylogeny and comparative genomics of the fungal order Sordariales.</title>
        <authorList>
            <person name="Hensen N."/>
            <person name="Bonometti L."/>
            <person name="Westerberg I."/>
            <person name="Brannstrom I.O."/>
            <person name="Guillou S."/>
            <person name="Cros-Aarteil S."/>
            <person name="Calhoun S."/>
            <person name="Haridas S."/>
            <person name="Kuo A."/>
            <person name="Mondo S."/>
            <person name="Pangilinan J."/>
            <person name="Riley R."/>
            <person name="LaButti K."/>
            <person name="Andreopoulos B."/>
            <person name="Lipzen A."/>
            <person name="Chen C."/>
            <person name="Yan M."/>
            <person name="Daum C."/>
            <person name="Ng V."/>
            <person name="Clum A."/>
            <person name="Steindorff A."/>
            <person name="Ohm R.A."/>
            <person name="Martin F."/>
            <person name="Silar P."/>
            <person name="Natvig D.O."/>
            <person name="Lalanne C."/>
            <person name="Gautier V."/>
            <person name="Ament-Velasquez S.L."/>
            <person name="Kruys A."/>
            <person name="Hutchinson M.I."/>
            <person name="Powell A.J."/>
            <person name="Barry K."/>
            <person name="Miller A.N."/>
            <person name="Grigoriev I.V."/>
            <person name="Debuchy R."/>
            <person name="Gladieux P."/>
            <person name="Hiltunen Thoren M."/>
            <person name="Johannesson H."/>
        </authorList>
    </citation>
    <scope>NUCLEOTIDE SEQUENCE</scope>
    <source>
        <strain evidence="2">PSN293</strain>
    </source>
</reference>
<evidence type="ECO:0008006" key="4">
    <source>
        <dbReference type="Google" id="ProtNLM"/>
    </source>
</evidence>
<evidence type="ECO:0000313" key="3">
    <source>
        <dbReference type="Proteomes" id="UP001301769"/>
    </source>
</evidence>
<organism evidence="2 3">
    <name type="scientific">Rhypophila decipiens</name>
    <dbReference type="NCBI Taxonomy" id="261697"/>
    <lineage>
        <taxon>Eukaryota</taxon>
        <taxon>Fungi</taxon>
        <taxon>Dikarya</taxon>
        <taxon>Ascomycota</taxon>
        <taxon>Pezizomycotina</taxon>
        <taxon>Sordariomycetes</taxon>
        <taxon>Sordariomycetidae</taxon>
        <taxon>Sordariales</taxon>
        <taxon>Naviculisporaceae</taxon>
        <taxon>Rhypophila</taxon>
    </lineage>
</organism>